<evidence type="ECO:0000313" key="2">
    <source>
        <dbReference type="Proteomes" id="UP001320706"/>
    </source>
</evidence>
<organism evidence="1 2">
    <name type="scientific">Zalaria obscura</name>
    <dbReference type="NCBI Taxonomy" id="2024903"/>
    <lineage>
        <taxon>Eukaryota</taxon>
        <taxon>Fungi</taxon>
        <taxon>Dikarya</taxon>
        <taxon>Ascomycota</taxon>
        <taxon>Pezizomycotina</taxon>
        <taxon>Dothideomycetes</taxon>
        <taxon>Dothideomycetidae</taxon>
        <taxon>Dothideales</taxon>
        <taxon>Zalariaceae</taxon>
        <taxon>Zalaria</taxon>
    </lineage>
</organism>
<proteinExistence type="predicted"/>
<name>A0ACC3SIB2_9PEZI</name>
<sequence>MAEYIRSARVSLLVVVDDGGRIFVAETKQGEGSILIAEVTIIVKTSKACRCNAISPRAKQSQMQLRDRNVRVLSPAPGAMEEVSPSVLPMAAGRVEAGESLSEPKQLSLGGEMRVGARGMRAFRTVGLSSALVCRCTAWLVGFEFAPHRGESGDPEGGAGSLEDTEESGDVECW</sequence>
<comment type="caution">
    <text evidence="1">The sequence shown here is derived from an EMBL/GenBank/DDBJ whole genome shotgun (WGS) entry which is preliminary data.</text>
</comment>
<dbReference type="Proteomes" id="UP001320706">
    <property type="component" value="Unassembled WGS sequence"/>
</dbReference>
<gene>
    <name evidence="1" type="ORF">M8818_002440</name>
</gene>
<evidence type="ECO:0000313" key="1">
    <source>
        <dbReference type="EMBL" id="KAK8214857.1"/>
    </source>
</evidence>
<dbReference type="EMBL" id="JAMKPW020000010">
    <property type="protein sequence ID" value="KAK8214857.1"/>
    <property type="molecule type" value="Genomic_DNA"/>
</dbReference>
<accession>A0ACC3SIB2</accession>
<protein>
    <submittedName>
        <fullName evidence="1">Uncharacterized protein</fullName>
    </submittedName>
</protein>
<reference evidence="1" key="1">
    <citation type="submission" date="2024-02" db="EMBL/GenBank/DDBJ databases">
        <title>Metagenome Assembled Genome of Zalaria obscura JY119.</title>
        <authorList>
            <person name="Vighnesh L."/>
            <person name="Jagadeeshwari U."/>
            <person name="Venkata Ramana C."/>
            <person name="Sasikala C."/>
        </authorList>
    </citation>
    <scope>NUCLEOTIDE SEQUENCE</scope>
    <source>
        <strain evidence="1">JY119</strain>
    </source>
</reference>
<keyword evidence="2" id="KW-1185">Reference proteome</keyword>